<name>A0A0N7F518_9PSEU</name>
<accession>A0A0N7F518</accession>
<dbReference type="KEGG" id="kphy:AOZ06_44535"/>
<evidence type="ECO:0000313" key="3">
    <source>
        <dbReference type="Proteomes" id="UP000063699"/>
    </source>
</evidence>
<dbReference type="EMBL" id="CP012752">
    <property type="protein sequence ID" value="ALG12991.1"/>
    <property type="molecule type" value="Genomic_DNA"/>
</dbReference>
<dbReference type="InterPro" id="IPR001932">
    <property type="entry name" value="PPM-type_phosphatase-like_dom"/>
</dbReference>
<gene>
    <name evidence="2" type="ORF">AOZ06_44535</name>
</gene>
<organism evidence="2 3">
    <name type="scientific">Kibdelosporangium phytohabitans</name>
    <dbReference type="NCBI Taxonomy" id="860235"/>
    <lineage>
        <taxon>Bacteria</taxon>
        <taxon>Bacillati</taxon>
        <taxon>Actinomycetota</taxon>
        <taxon>Actinomycetes</taxon>
        <taxon>Pseudonocardiales</taxon>
        <taxon>Pseudonocardiaceae</taxon>
        <taxon>Kibdelosporangium</taxon>
    </lineage>
</organism>
<dbReference type="InterPro" id="IPR036457">
    <property type="entry name" value="PPM-type-like_dom_sf"/>
</dbReference>
<dbReference type="AlphaFoldDB" id="A0A0N7F518"/>
<protein>
    <submittedName>
        <fullName evidence="2">Protein phosphatase</fullName>
    </submittedName>
</protein>
<dbReference type="Pfam" id="PF13672">
    <property type="entry name" value="PP2C_2"/>
    <property type="match status" value="1"/>
</dbReference>
<dbReference type="Gene3D" id="3.60.40.10">
    <property type="entry name" value="PPM-type phosphatase domain"/>
    <property type="match status" value="1"/>
</dbReference>
<sequence>MNTAAAAGSETGNRYPANFDACHLGDDPLVAVVADGMGDGPGSAMAGRTTVDVVAAAPPTVAGIRDAVARAHREVSAFGRQIGGLAGCTLTALWRTGDGFLAAQIGDSRLYRLRAGLLELLTVDHTMAWLGAVNGWFPFDSAQAAAARYQLTRYIGHPGAPAPDVMHVDSRPGDVLLLCTDGVAEQVPYHRILETLGSGTTPSAMVRDLLARAGAAGGNDNATAIVVQVSSTT</sequence>
<dbReference type="SMART" id="SM00332">
    <property type="entry name" value="PP2Cc"/>
    <property type="match status" value="1"/>
</dbReference>
<feature type="domain" description="PPM-type phosphatase" evidence="1">
    <location>
        <begin position="3"/>
        <end position="229"/>
    </location>
</feature>
<dbReference type="OrthoDB" id="9801841at2"/>
<reference evidence="2 3" key="1">
    <citation type="submission" date="2015-07" db="EMBL/GenBank/DDBJ databases">
        <title>Genome sequencing of Kibdelosporangium phytohabitans.</title>
        <authorList>
            <person name="Qin S."/>
            <person name="Xing K."/>
        </authorList>
    </citation>
    <scope>NUCLEOTIDE SEQUENCE [LARGE SCALE GENOMIC DNA]</scope>
    <source>
        <strain evidence="2 3">KLBMP1111</strain>
    </source>
</reference>
<dbReference type="SMART" id="SM00331">
    <property type="entry name" value="PP2C_SIG"/>
    <property type="match status" value="1"/>
</dbReference>
<dbReference type="SUPFAM" id="SSF81606">
    <property type="entry name" value="PP2C-like"/>
    <property type="match status" value="1"/>
</dbReference>
<proteinExistence type="predicted"/>
<dbReference type="CDD" id="cd00143">
    <property type="entry name" value="PP2Cc"/>
    <property type="match status" value="1"/>
</dbReference>
<dbReference type="STRING" id="860235.AOZ06_44535"/>
<dbReference type="PROSITE" id="PS51746">
    <property type="entry name" value="PPM_2"/>
    <property type="match status" value="1"/>
</dbReference>
<dbReference type="Proteomes" id="UP000063699">
    <property type="component" value="Chromosome"/>
</dbReference>
<keyword evidence="3" id="KW-1185">Reference proteome</keyword>
<evidence type="ECO:0000313" key="2">
    <source>
        <dbReference type="EMBL" id="ALG12991.1"/>
    </source>
</evidence>
<dbReference type="RefSeq" id="WP_054294882.1">
    <property type="nucleotide sequence ID" value="NZ_CP012752.1"/>
</dbReference>
<evidence type="ECO:0000259" key="1">
    <source>
        <dbReference type="PROSITE" id="PS51746"/>
    </source>
</evidence>